<reference evidence="3" key="1">
    <citation type="submission" date="2016-10" db="EMBL/GenBank/DDBJ databases">
        <authorList>
            <person name="Varghese N."/>
        </authorList>
    </citation>
    <scope>NUCLEOTIDE SEQUENCE [LARGE SCALE GENOMIC DNA]</scope>
    <source>
        <strain evidence="3">DSM 18820</strain>
    </source>
</reference>
<keyword evidence="1" id="KW-0812">Transmembrane</keyword>
<evidence type="ECO:0000256" key="1">
    <source>
        <dbReference type="SAM" id="Phobius"/>
    </source>
</evidence>
<sequence length="56" mass="6131">MAVPARPASYQLSAFKRIASKPVEVHYNVIIFTLVMKVLATISPTFYLFPQACGGS</sequence>
<dbReference type="Proteomes" id="UP000182491">
    <property type="component" value="Unassembled WGS sequence"/>
</dbReference>
<proteinExistence type="predicted"/>
<keyword evidence="1" id="KW-1133">Transmembrane helix</keyword>
<accession>A0A1I7J9M9</accession>
<dbReference type="AlphaFoldDB" id="A0A1I7J9M9"/>
<gene>
    <name evidence="2" type="ORF">SAMN04487941_2618</name>
</gene>
<feature type="transmembrane region" description="Helical" evidence="1">
    <location>
        <begin position="25"/>
        <end position="49"/>
    </location>
</feature>
<organism evidence="2 3">
    <name type="scientific">Pontibacter akesuensis</name>
    <dbReference type="NCBI Taxonomy" id="388950"/>
    <lineage>
        <taxon>Bacteria</taxon>
        <taxon>Pseudomonadati</taxon>
        <taxon>Bacteroidota</taxon>
        <taxon>Cytophagia</taxon>
        <taxon>Cytophagales</taxon>
        <taxon>Hymenobacteraceae</taxon>
        <taxon>Pontibacter</taxon>
    </lineage>
</organism>
<evidence type="ECO:0000313" key="2">
    <source>
        <dbReference type="EMBL" id="SFU81852.1"/>
    </source>
</evidence>
<keyword evidence="1" id="KW-0472">Membrane</keyword>
<name>A0A1I7J9M9_9BACT</name>
<keyword evidence="3" id="KW-1185">Reference proteome</keyword>
<dbReference type="EMBL" id="FPCA01000003">
    <property type="protein sequence ID" value="SFU81852.1"/>
    <property type="molecule type" value="Genomic_DNA"/>
</dbReference>
<evidence type="ECO:0000313" key="3">
    <source>
        <dbReference type="Proteomes" id="UP000182491"/>
    </source>
</evidence>
<protein>
    <submittedName>
        <fullName evidence="2">Uncharacterized protein</fullName>
    </submittedName>
</protein>